<dbReference type="OrthoDB" id="5431035at2"/>
<dbReference type="Proteomes" id="UP000198312">
    <property type="component" value="Chromosome"/>
</dbReference>
<keyword evidence="1" id="KW-0812">Transmembrane</keyword>
<dbReference type="InterPro" id="IPR024529">
    <property type="entry name" value="ECF_trnsprt_substrate-spec"/>
</dbReference>
<evidence type="ECO:0000313" key="3">
    <source>
        <dbReference type="Proteomes" id="UP000198312"/>
    </source>
</evidence>
<keyword evidence="1" id="KW-1133">Transmembrane helix</keyword>
<keyword evidence="3" id="KW-1185">Reference proteome</keyword>
<accession>A0A220U142</accession>
<sequence>MSTKRLCLLALFIALSVIGAMIKIPSFVGSIALDAFPSLLAAVLIGKRAGALIAGAGHLVSALIAGMPLGPMHLLIAVEMALIVWSFGAIYQSGNTKLAGLFFVCSNSLLAPLPMLVLLGVSFYFALLPSLLIGATVNAAIAIIFIPKCKMLFQKTMAGEQ</sequence>
<feature type="transmembrane region" description="Helical" evidence="1">
    <location>
        <begin position="74"/>
        <end position="91"/>
    </location>
</feature>
<dbReference type="GO" id="GO:0022857">
    <property type="term" value="F:transmembrane transporter activity"/>
    <property type="evidence" value="ECO:0007669"/>
    <property type="project" value="InterPro"/>
</dbReference>
<proteinExistence type="predicted"/>
<dbReference type="Gene3D" id="1.10.1760.20">
    <property type="match status" value="1"/>
</dbReference>
<gene>
    <name evidence="2" type="ORF">CFK37_06585</name>
</gene>
<evidence type="ECO:0000313" key="2">
    <source>
        <dbReference type="EMBL" id="ASK61848.1"/>
    </source>
</evidence>
<dbReference type="EMBL" id="CP022315">
    <property type="protein sequence ID" value="ASK61848.1"/>
    <property type="molecule type" value="Genomic_DNA"/>
</dbReference>
<feature type="transmembrane region" description="Helical" evidence="1">
    <location>
        <begin position="98"/>
        <end position="117"/>
    </location>
</feature>
<name>A0A220U142_9BACI</name>
<organism evidence="2 3">
    <name type="scientific">Virgibacillus phasianinus</name>
    <dbReference type="NCBI Taxonomy" id="2017483"/>
    <lineage>
        <taxon>Bacteria</taxon>
        <taxon>Bacillati</taxon>
        <taxon>Bacillota</taxon>
        <taxon>Bacilli</taxon>
        <taxon>Bacillales</taxon>
        <taxon>Bacillaceae</taxon>
        <taxon>Virgibacillus</taxon>
    </lineage>
</organism>
<dbReference type="AlphaFoldDB" id="A0A220U142"/>
<dbReference type="KEGG" id="vil:CFK37_06585"/>
<feature type="transmembrane region" description="Helical" evidence="1">
    <location>
        <begin position="123"/>
        <end position="146"/>
    </location>
</feature>
<protein>
    <submittedName>
        <fullName evidence="2">ECF transporter S component</fullName>
    </submittedName>
</protein>
<reference evidence="2 3" key="1">
    <citation type="submission" date="2017-07" db="EMBL/GenBank/DDBJ databases">
        <title>Virgibacillus sp. LM2416.</title>
        <authorList>
            <person name="Tak E.J."/>
            <person name="Bae J.-W."/>
        </authorList>
    </citation>
    <scope>NUCLEOTIDE SEQUENCE [LARGE SCALE GENOMIC DNA]</scope>
    <source>
        <strain evidence="2 3">LM2416</strain>
    </source>
</reference>
<dbReference type="RefSeq" id="WP_089061108.1">
    <property type="nucleotide sequence ID" value="NZ_CP022315.1"/>
</dbReference>
<dbReference type="Pfam" id="PF12822">
    <property type="entry name" value="ECF_trnsprt"/>
    <property type="match status" value="1"/>
</dbReference>
<evidence type="ECO:0000256" key="1">
    <source>
        <dbReference type="SAM" id="Phobius"/>
    </source>
</evidence>
<keyword evidence="1" id="KW-0472">Membrane</keyword>